<evidence type="ECO:0000313" key="5">
    <source>
        <dbReference type="Proteomes" id="UP001477278"/>
    </source>
</evidence>
<feature type="domain" description="DUF3857" evidence="3">
    <location>
        <begin position="105"/>
        <end position="270"/>
    </location>
</feature>
<dbReference type="InterPro" id="IPR024618">
    <property type="entry name" value="DUF3857"/>
</dbReference>
<dbReference type="Gene3D" id="3.10.620.30">
    <property type="match status" value="1"/>
</dbReference>
<feature type="transmembrane region" description="Helical" evidence="1">
    <location>
        <begin position="875"/>
        <end position="895"/>
    </location>
</feature>
<protein>
    <submittedName>
        <fullName evidence="4">DUF3857 domain-containing protein</fullName>
    </submittedName>
</protein>
<feature type="transmembrane region" description="Helical" evidence="1">
    <location>
        <begin position="738"/>
        <end position="760"/>
    </location>
</feature>
<dbReference type="EMBL" id="JBDPZN010000002">
    <property type="protein sequence ID" value="MEO3682049.1"/>
    <property type="molecule type" value="Genomic_DNA"/>
</dbReference>
<dbReference type="InterPro" id="IPR002931">
    <property type="entry name" value="Transglutaminase-like"/>
</dbReference>
<keyword evidence="1" id="KW-0472">Membrane</keyword>
<name>A0ABV0FMJ4_9GAMM</name>
<dbReference type="Proteomes" id="UP001477278">
    <property type="component" value="Unassembled WGS sequence"/>
</dbReference>
<dbReference type="Pfam" id="PF01841">
    <property type="entry name" value="Transglut_core"/>
    <property type="match status" value="1"/>
</dbReference>
<feature type="transmembrane region" description="Helical" evidence="1">
    <location>
        <begin position="707"/>
        <end position="726"/>
    </location>
</feature>
<proteinExistence type="predicted"/>
<feature type="transmembrane region" description="Helical" evidence="1">
    <location>
        <begin position="809"/>
        <end position="829"/>
    </location>
</feature>
<organism evidence="4 5">
    <name type="scientific">Shewanella vesiculosa</name>
    <dbReference type="NCBI Taxonomy" id="518738"/>
    <lineage>
        <taxon>Bacteria</taxon>
        <taxon>Pseudomonadati</taxon>
        <taxon>Pseudomonadota</taxon>
        <taxon>Gammaproteobacteria</taxon>
        <taxon>Alteromonadales</taxon>
        <taxon>Shewanellaceae</taxon>
        <taxon>Shewanella</taxon>
    </lineage>
</organism>
<gene>
    <name evidence="4" type="ORF">ABHN84_07030</name>
</gene>
<dbReference type="Gene3D" id="2.60.40.3140">
    <property type="match status" value="1"/>
</dbReference>
<dbReference type="SUPFAM" id="SSF54001">
    <property type="entry name" value="Cysteine proteinases"/>
    <property type="match status" value="1"/>
</dbReference>
<dbReference type="RefSeq" id="WP_347689870.1">
    <property type="nucleotide sequence ID" value="NZ_JBDPZN010000002.1"/>
</dbReference>
<dbReference type="InterPro" id="IPR038765">
    <property type="entry name" value="Papain-like_cys_pep_sf"/>
</dbReference>
<accession>A0ABV0FMJ4</accession>
<feature type="transmembrane region" description="Helical" evidence="1">
    <location>
        <begin position="835"/>
        <end position="854"/>
    </location>
</feature>
<evidence type="ECO:0000259" key="2">
    <source>
        <dbReference type="Pfam" id="PF01841"/>
    </source>
</evidence>
<evidence type="ECO:0000259" key="3">
    <source>
        <dbReference type="Pfam" id="PF12969"/>
    </source>
</evidence>
<reference evidence="4 5" key="1">
    <citation type="submission" date="2024-05" db="EMBL/GenBank/DDBJ databases">
        <title>Genome sequencing of Marine Estuary Bacteria, Shewanella vesiculosa and S. baltica, and Pseudomonas syringae.</title>
        <authorList>
            <person name="Gurung A."/>
            <person name="Maclea K.S."/>
        </authorList>
    </citation>
    <scope>NUCLEOTIDE SEQUENCE [LARGE SCALE GENOMIC DNA]</scope>
    <source>
        <strain evidence="4 5">1A</strain>
    </source>
</reference>
<sequence length="1025" mass="116899">MVRFLDHMAHGHRLLLSATFALCSIYFITFYSPPVVASPIHAELPRQSFNSQWHLGAHQNQGLLVDNMPNWVTPIAYDLPDKVPSSELADGVYYLLIDEQSKVTADGSLTQFNHYATKAMTPKGLEAVSQISITFDPAYQKIIFHKMNVIRDGAVIDKKADSEFNLQQVESGQRLIYDASKTASWFLHDIRVGDIVDYQYSIVGTNPVYQGIYSDSRRLQWDVPVHQQFLRIIWGKKQPLNFSVNNTEMKFTQTQLGNEIDYQLMLKDMPVSKYYSDAASWFHPYASAYWSEMDSWQQVREWAQALFAPQIDQNQAIQELVNQFRSADTQAEQIMLALNFVQQDIRYLGIEIGANSHLPAKASDTLAKRYGDCKDKSVLLIALLRGLGIQASPVLVNTKEGKILQDSLPRASAFNHMIVKVSLDNKFYWLDPTLLNQNVALPVVFQPNYGFALVVGDNTQQLELIDSAASGSLVEFHEVYDFTQGVHGEGSLHVTTTYQGEQGTRIRGRLADIGLQSLSDNYQNYYKNSFNDLEVATPMSVSQNTETGTTIFKEHYVIKQPWIKADNGSFGLSVYESQVSPYISMPESHGPRMLSLSHPITLSGDIKLKLLDQKWTFDKEVLNETNPFFDFNYKVTFDDSINELTLAYHYQSKVDRVEANEVDQYVAALRNVADVGSFGLVDYGTAYSTTASDNDFIDDLDTDSRILLSYVFCFFIGTSFCLVSWLREKAPADDAQFYPVSTTKMSVMIFMTLGVYIYYWCYKNWQYIRTLEQSSIWPRARAFFNVVWYFPLFAKLKANNDAREQPKKLISETTAISLFVVYVIVSITYSMRDDFYVDVLILIITFLPLALYINRINDKAGAAYQHNSRWRLRHLVIGLCVLPLYLVSIASTIGLSSQDEVIEGQQLWSRDITFLRQHQLISEQELPVLFYSHHWLNNQVEGNGFSATKVFSYWTENGKFISYSVAIADIKDITTELNEQKDQLSTIMIEPLQGEAFRLVVSNSKNKDSQFVEQLTALWKTSQNE</sequence>
<feature type="domain" description="Transglutaminase-like" evidence="2">
    <location>
        <begin position="320"/>
        <end position="432"/>
    </location>
</feature>
<keyword evidence="5" id="KW-1185">Reference proteome</keyword>
<feature type="transmembrane region" description="Helical" evidence="1">
    <location>
        <begin position="780"/>
        <end position="797"/>
    </location>
</feature>
<evidence type="ECO:0000313" key="4">
    <source>
        <dbReference type="EMBL" id="MEO3682049.1"/>
    </source>
</evidence>
<comment type="caution">
    <text evidence="4">The sequence shown here is derived from an EMBL/GenBank/DDBJ whole genome shotgun (WGS) entry which is preliminary data.</text>
</comment>
<evidence type="ECO:0000256" key="1">
    <source>
        <dbReference type="SAM" id="Phobius"/>
    </source>
</evidence>
<keyword evidence="1" id="KW-0812">Transmembrane</keyword>
<keyword evidence="1" id="KW-1133">Transmembrane helix</keyword>
<dbReference type="Pfam" id="PF12969">
    <property type="entry name" value="DUF3857"/>
    <property type="match status" value="1"/>
</dbReference>